<dbReference type="Pfam" id="PF03134">
    <property type="entry name" value="TB2_DP1_HVA22"/>
    <property type="match status" value="1"/>
</dbReference>
<evidence type="ECO:0008006" key="5">
    <source>
        <dbReference type="Google" id="ProtNLM"/>
    </source>
</evidence>
<dbReference type="InterPro" id="IPR004345">
    <property type="entry name" value="TB2_DP1_HVA22"/>
</dbReference>
<dbReference type="PANTHER" id="PTHR12300">
    <property type="entry name" value="HVA22-LIKE PROTEINS"/>
    <property type="match status" value="1"/>
</dbReference>
<feature type="non-terminal residue" evidence="3">
    <location>
        <position position="172"/>
    </location>
</feature>
<keyword evidence="4" id="KW-1185">Reference proteome</keyword>
<dbReference type="AlphaFoldDB" id="A0AA36JMU7"/>
<evidence type="ECO:0000256" key="2">
    <source>
        <dbReference type="SAM" id="Phobius"/>
    </source>
</evidence>
<name>A0AA36JMU7_9DINO</name>
<dbReference type="PANTHER" id="PTHR12300:SF117">
    <property type="entry name" value="LP05237P-RELATED"/>
    <property type="match status" value="1"/>
</dbReference>
<keyword evidence="2" id="KW-0472">Membrane</keyword>
<gene>
    <name evidence="3" type="ORF">EVOR1521_LOCUS29901</name>
</gene>
<keyword evidence="2" id="KW-1133">Transmembrane helix</keyword>
<comment type="caution">
    <text evidence="3">The sequence shown here is derived from an EMBL/GenBank/DDBJ whole genome shotgun (WGS) entry which is preliminary data.</text>
</comment>
<organism evidence="3 4">
    <name type="scientific">Effrenium voratum</name>
    <dbReference type="NCBI Taxonomy" id="2562239"/>
    <lineage>
        <taxon>Eukaryota</taxon>
        <taxon>Sar</taxon>
        <taxon>Alveolata</taxon>
        <taxon>Dinophyceae</taxon>
        <taxon>Suessiales</taxon>
        <taxon>Symbiodiniaceae</taxon>
        <taxon>Effrenium</taxon>
    </lineage>
</organism>
<dbReference type="Proteomes" id="UP001178507">
    <property type="component" value="Unassembled WGS sequence"/>
</dbReference>
<comment type="subcellular location">
    <subcellularLocation>
        <location evidence="1">Membrane</location>
        <topology evidence="1">Multi-pass membrane protein</topology>
    </subcellularLocation>
</comment>
<comment type="similarity">
    <text evidence="1">Belongs to the DP1 family.</text>
</comment>
<evidence type="ECO:0000313" key="4">
    <source>
        <dbReference type="Proteomes" id="UP001178507"/>
    </source>
</evidence>
<proteinExistence type="inferred from homology"/>
<dbReference type="GO" id="GO:0016020">
    <property type="term" value="C:membrane"/>
    <property type="evidence" value="ECO:0007669"/>
    <property type="project" value="UniProtKB-SubCell"/>
</dbReference>
<accession>A0AA36JMU7</accession>
<reference evidence="3" key="1">
    <citation type="submission" date="2023-08" db="EMBL/GenBank/DDBJ databases">
        <authorList>
            <person name="Chen Y."/>
            <person name="Shah S."/>
            <person name="Dougan E. K."/>
            <person name="Thang M."/>
            <person name="Chan C."/>
        </authorList>
    </citation>
    <scope>NUCLEOTIDE SEQUENCE</scope>
</reference>
<dbReference type="EMBL" id="CAUJNA010003724">
    <property type="protein sequence ID" value="CAJ1408507.1"/>
    <property type="molecule type" value="Genomic_DNA"/>
</dbReference>
<keyword evidence="2" id="KW-0812">Transmembrane</keyword>
<feature type="transmembrane region" description="Helical" evidence="2">
    <location>
        <begin position="57"/>
        <end position="76"/>
    </location>
</feature>
<evidence type="ECO:0000256" key="1">
    <source>
        <dbReference type="RuleBase" id="RU362006"/>
    </source>
</evidence>
<protein>
    <recommendedName>
        <fullName evidence="5">Receptor expression-enhancing protein</fullName>
    </recommendedName>
</protein>
<evidence type="ECO:0000313" key="3">
    <source>
        <dbReference type="EMBL" id="CAJ1408507.1"/>
    </source>
</evidence>
<sequence length="172" mass="19887">SRFCSEVNSLAVVLACQSGVMPISILTAPHSICAIIQYGYPAVQYIRKVKEREEMSTIDYVQFTVYAVICSIWLYLEPAILWVLVEYCPLYLEMKILFFLWLASNEHKGAAWLWYKHIQPAHKSLDDKYYEPLMAMVMKMKLDMPATHTPASEVSDKNEAIQELLEKKEKDT</sequence>